<organism evidence="2 3">
    <name type="scientific">Solanum tuberosum</name>
    <name type="common">Potato</name>
    <dbReference type="NCBI Taxonomy" id="4113"/>
    <lineage>
        <taxon>Eukaryota</taxon>
        <taxon>Viridiplantae</taxon>
        <taxon>Streptophyta</taxon>
        <taxon>Embryophyta</taxon>
        <taxon>Tracheophyta</taxon>
        <taxon>Spermatophyta</taxon>
        <taxon>Magnoliopsida</taxon>
        <taxon>eudicotyledons</taxon>
        <taxon>Gunneridae</taxon>
        <taxon>Pentapetalae</taxon>
        <taxon>asterids</taxon>
        <taxon>lamiids</taxon>
        <taxon>Solanales</taxon>
        <taxon>Solanaceae</taxon>
        <taxon>Solanoideae</taxon>
        <taxon>Solaneae</taxon>
        <taxon>Solanum</taxon>
    </lineage>
</organism>
<evidence type="ECO:0000313" key="2">
    <source>
        <dbReference type="EnsemblPlants" id="PGSC0003DMT400085996"/>
    </source>
</evidence>
<dbReference type="InParanoid" id="M1DAR8"/>
<accession>M1DAR8</accession>
<dbReference type="Proteomes" id="UP000011115">
    <property type="component" value="Unassembled WGS sequence"/>
</dbReference>
<evidence type="ECO:0000256" key="1">
    <source>
        <dbReference type="SAM" id="MobiDB-lite"/>
    </source>
</evidence>
<proteinExistence type="predicted"/>
<sequence length="117" mass="13076">MTPSVSNHERVVWSVGRLTLRGKGLVSRDLESLRRPSFALSVPNHGRAARFIHRLTVRGKGLVSRDLVSSQRPSTAQSQDQTTDDQHGPWINPRTVNGDSWMAPEFAASTRFKWGIV</sequence>
<evidence type="ECO:0000313" key="3">
    <source>
        <dbReference type="Proteomes" id="UP000011115"/>
    </source>
</evidence>
<dbReference type="AlphaFoldDB" id="M1DAR8"/>
<dbReference type="Gramene" id="PGSC0003DMT400085996">
    <property type="protein sequence ID" value="PGSC0003DMT400085996"/>
    <property type="gene ID" value="PGSC0003DMG400035567"/>
</dbReference>
<dbReference type="PaxDb" id="4113-PGSC0003DMT400085996"/>
<protein>
    <submittedName>
        <fullName evidence="2">Uncharacterized protein</fullName>
    </submittedName>
</protein>
<feature type="region of interest" description="Disordered" evidence="1">
    <location>
        <begin position="64"/>
        <end position="98"/>
    </location>
</feature>
<reference evidence="3" key="1">
    <citation type="journal article" date="2011" name="Nature">
        <title>Genome sequence and analysis of the tuber crop potato.</title>
        <authorList>
            <consortium name="The Potato Genome Sequencing Consortium"/>
        </authorList>
    </citation>
    <scope>NUCLEOTIDE SEQUENCE [LARGE SCALE GENOMIC DNA]</scope>
    <source>
        <strain evidence="3">cv. DM1-3 516 R44</strain>
    </source>
</reference>
<dbReference type="EnsemblPlants" id="PGSC0003DMT400085996">
    <property type="protein sequence ID" value="PGSC0003DMT400085996"/>
    <property type="gene ID" value="PGSC0003DMG400035567"/>
</dbReference>
<name>M1DAR8_SOLTU</name>
<reference evidence="2" key="2">
    <citation type="submission" date="2015-06" db="UniProtKB">
        <authorList>
            <consortium name="EnsemblPlants"/>
        </authorList>
    </citation>
    <scope>IDENTIFICATION</scope>
    <source>
        <strain evidence="2">DM1-3 516 R44</strain>
    </source>
</reference>
<keyword evidence="3" id="KW-1185">Reference proteome</keyword>
<dbReference type="HOGENOM" id="CLU_2089110_0_0_1"/>